<dbReference type="PIRSF" id="PIRSF001553">
    <property type="entry name" value="SucCS_alpha"/>
    <property type="match status" value="1"/>
</dbReference>
<dbReference type="InterPro" id="IPR033847">
    <property type="entry name" value="Citrt_syn/SCS-alpha_CS"/>
</dbReference>
<dbReference type="EMBL" id="JSUQ01000001">
    <property type="protein sequence ID" value="KHQ55224.1"/>
    <property type="molecule type" value="Genomic_DNA"/>
</dbReference>
<proteinExistence type="inferred from homology"/>
<accession>A0A225PYG9</accession>
<dbReference type="InterPro" id="IPR036291">
    <property type="entry name" value="NAD(P)-bd_dom_sf"/>
</dbReference>
<evidence type="ECO:0000256" key="1">
    <source>
        <dbReference type="ARBA" id="ARBA00005064"/>
    </source>
</evidence>
<evidence type="ECO:0000313" key="8">
    <source>
        <dbReference type="EMBL" id="KHQ55224.1"/>
    </source>
</evidence>
<dbReference type="InterPro" id="IPR005811">
    <property type="entry name" value="SUCC_ACL_C"/>
</dbReference>
<dbReference type="Gene3D" id="3.40.50.261">
    <property type="entry name" value="Succinyl-CoA synthetase domains"/>
    <property type="match status" value="1"/>
</dbReference>
<dbReference type="GO" id="GO:0000166">
    <property type="term" value="F:nucleotide binding"/>
    <property type="evidence" value="ECO:0007669"/>
    <property type="project" value="UniProtKB-KW"/>
</dbReference>
<feature type="active site" description="Tele-phosphohistidine intermediate" evidence="5">
    <location>
        <position position="251"/>
    </location>
</feature>
<reference evidence="8 9" key="1">
    <citation type="submission" date="2014-10" db="EMBL/GenBank/DDBJ databases">
        <title>Genome sequence of Ponticoccus sp. strain UMTAT08 isolated from clonal culture of toxic dinoflagellate Alexandrium tamiyavanichii.</title>
        <authorList>
            <person name="Gan H.Y."/>
            <person name="Muhd D.-D."/>
            <person name="Mohd Noor M.E."/>
            <person name="Yeong Y.S."/>
            <person name="Usup G."/>
        </authorList>
    </citation>
    <scope>NUCLEOTIDE SEQUENCE [LARGE SCALE GENOMIC DNA]</scope>
    <source>
        <strain evidence="8 9">UMTAT08</strain>
    </source>
</reference>
<dbReference type="Proteomes" id="UP000030960">
    <property type="component" value="Unassembled WGS sequence"/>
</dbReference>
<keyword evidence="2 5" id="KW-0816">Tricarboxylic acid cycle</keyword>
<dbReference type="GeneID" id="66500262"/>
<dbReference type="GO" id="GO:0004776">
    <property type="term" value="F:succinate-CoA ligase (GDP-forming) activity"/>
    <property type="evidence" value="ECO:0007669"/>
    <property type="project" value="TreeGrafter"/>
</dbReference>
<dbReference type="InterPro" id="IPR005810">
    <property type="entry name" value="CoA_lig_alpha"/>
</dbReference>
<protein>
    <recommendedName>
        <fullName evidence="5">Succinate--CoA ligase [ADP-forming] subunit alpha</fullName>
        <ecNumber evidence="5">6.2.1.5</ecNumber>
    </recommendedName>
    <alternativeName>
        <fullName evidence="5">Succinyl-CoA synthetase subunit alpha</fullName>
        <shortName evidence="5">SCS-alpha</shortName>
    </alternativeName>
</protein>
<dbReference type="PATRIC" id="fig|1515334.3.peg.261"/>
<organism evidence="8 9">
    <name type="scientific">Mameliella alba</name>
    <dbReference type="NCBI Taxonomy" id="561184"/>
    <lineage>
        <taxon>Bacteria</taxon>
        <taxon>Pseudomonadati</taxon>
        <taxon>Pseudomonadota</taxon>
        <taxon>Alphaproteobacteria</taxon>
        <taxon>Rhodobacterales</taxon>
        <taxon>Roseobacteraceae</taxon>
        <taxon>Mameliella</taxon>
    </lineage>
</organism>
<feature type="binding site" evidence="5">
    <location>
        <position position="43"/>
    </location>
    <ligand>
        <name>CoA</name>
        <dbReference type="ChEBI" id="CHEBI:57287"/>
    </ligand>
</feature>
<evidence type="ECO:0000256" key="6">
    <source>
        <dbReference type="RuleBase" id="RU000677"/>
    </source>
</evidence>
<dbReference type="AlphaFoldDB" id="A0A0B3SXS9"/>
<evidence type="ECO:0000256" key="5">
    <source>
        <dbReference type="HAMAP-Rule" id="MF_01988"/>
    </source>
</evidence>
<sequence>MAVLIDENTKVICQGLTGSQGTFHTEQAIAYGTKMVGGVTPGKGGQTHLDLPVFNSVHEAKHVTEANASVIYVPPPFAADSILEAIDAEMELIVCITEGIPVLDMMKVKRALETSQSVLIGPNCPGVITPDACKIGIMPGHIHKRGKVGVVSRSGTLTYEAVKQTTDVGLGQSTCVGIGGDPIKGTEHIDVLEWFLADDETEAIIMIGEIGGSAEEEAAQFLADEKKKGRWKPTAGFIAGRTAPPGRRMGHAGAIVAGGKGGAEDKIEAMNAAGIVVADSPATLGEAVLKAIG</sequence>
<evidence type="ECO:0000256" key="7">
    <source>
        <dbReference type="RuleBase" id="RU000699"/>
    </source>
</evidence>
<keyword evidence="3 5" id="KW-0436">Ligase</keyword>
<dbReference type="FunFam" id="3.40.50.720:FF:000002">
    <property type="entry name" value="Succinate--CoA ligase [ADP-forming] subunit alpha"/>
    <property type="match status" value="1"/>
</dbReference>
<evidence type="ECO:0000256" key="4">
    <source>
        <dbReference type="ARBA" id="ARBA00022741"/>
    </source>
</evidence>
<dbReference type="SUPFAM" id="SSF52210">
    <property type="entry name" value="Succinyl-CoA synthetase domains"/>
    <property type="match status" value="1"/>
</dbReference>
<dbReference type="RefSeq" id="WP_043136337.1">
    <property type="nucleotide sequence ID" value="NZ_AP022337.1"/>
</dbReference>
<dbReference type="UniPathway" id="UPA00223">
    <property type="reaction ID" value="UER00999"/>
</dbReference>
<keyword evidence="4 5" id="KW-0547">Nucleotide-binding</keyword>
<dbReference type="STRING" id="561184.SAMN05216376_103264"/>
<dbReference type="Pfam" id="PF00549">
    <property type="entry name" value="Ligase_CoA"/>
    <property type="match status" value="1"/>
</dbReference>
<accession>A0A0B3SXS9</accession>
<dbReference type="InterPro" id="IPR003781">
    <property type="entry name" value="CoA-bd"/>
</dbReference>
<feature type="binding site" evidence="5">
    <location>
        <begin position="17"/>
        <end position="20"/>
    </location>
    <ligand>
        <name>CoA</name>
        <dbReference type="ChEBI" id="CHEBI:57287"/>
    </ligand>
</feature>
<dbReference type="PANTHER" id="PTHR11117">
    <property type="entry name" value="SUCCINYL-COA LIGASE SUBUNIT ALPHA"/>
    <property type="match status" value="1"/>
</dbReference>
<comment type="caution">
    <text evidence="8">The sequence shown here is derived from an EMBL/GenBank/DDBJ whole genome shotgun (WGS) entry which is preliminary data.</text>
</comment>
<dbReference type="InterPro" id="IPR016102">
    <property type="entry name" value="Succinyl-CoA_synth-like"/>
</dbReference>
<comment type="catalytic activity">
    <reaction evidence="5">
        <text>GTP + succinate + CoA = succinyl-CoA + GDP + phosphate</text>
        <dbReference type="Rhea" id="RHEA:22120"/>
        <dbReference type="ChEBI" id="CHEBI:30031"/>
        <dbReference type="ChEBI" id="CHEBI:37565"/>
        <dbReference type="ChEBI" id="CHEBI:43474"/>
        <dbReference type="ChEBI" id="CHEBI:57287"/>
        <dbReference type="ChEBI" id="CHEBI:57292"/>
        <dbReference type="ChEBI" id="CHEBI:58189"/>
    </reaction>
</comment>
<dbReference type="PANTHER" id="PTHR11117:SF2">
    <property type="entry name" value="SUCCINATE--COA LIGASE [ADP_GDP-FORMING] SUBUNIT ALPHA, MITOCHONDRIAL"/>
    <property type="match status" value="1"/>
</dbReference>
<comment type="function">
    <text evidence="5 7">Succinyl-CoA synthetase functions in the citric acid cycle (TCA), coupling the hydrolysis of succinyl-CoA to the synthesis of either ATP or GTP and thus represents the only step of substrate-level phosphorylation in the TCA. The alpha subunit of the enzyme binds the substrates coenzyme A and phosphate, while succinate binding and nucleotide specificity is provided by the beta subunit.</text>
</comment>
<dbReference type="OrthoDB" id="9807196at2"/>
<comment type="pathway">
    <text evidence="1 5 7">Carbohydrate metabolism; tricarboxylic acid cycle; succinate from succinyl-CoA (ligase route): step 1/1.</text>
</comment>
<name>A0A0B3SXS9_9RHOB</name>
<dbReference type="NCBIfam" id="NF004230">
    <property type="entry name" value="PRK05678.1"/>
    <property type="match status" value="1"/>
</dbReference>
<dbReference type="GO" id="GO:0004775">
    <property type="term" value="F:succinate-CoA ligase (ADP-forming) activity"/>
    <property type="evidence" value="ECO:0007669"/>
    <property type="project" value="UniProtKB-UniRule"/>
</dbReference>
<dbReference type="SUPFAM" id="SSF51735">
    <property type="entry name" value="NAD(P)-binding Rossmann-fold domains"/>
    <property type="match status" value="1"/>
</dbReference>
<comment type="catalytic activity">
    <reaction evidence="5 7">
        <text>succinate + ATP + CoA = succinyl-CoA + ADP + phosphate</text>
        <dbReference type="Rhea" id="RHEA:17661"/>
        <dbReference type="ChEBI" id="CHEBI:30031"/>
        <dbReference type="ChEBI" id="CHEBI:30616"/>
        <dbReference type="ChEBI" id="CHEBI:43474"/>
        <dbReference type="ChEBI" id="CHEBI:57287"/>
        <dbReference type="ChEBI" id="CHEBI:57292"/>
        <dbReference type="ChEBI" id="CHEBI:456216"/>
        <dbReference type="EC" id="6.2.1.5"/>
    </reaction>
</comment>
<dbReference type="PROSITE" id="PS01216">
    <property type="entry name" value="SUCCINYL_COA_LIG_1"/>
    <property type="match status" value="1"/>
</dbReference>
<feature type="binding site" evidence="5">
    <location>
        <position position="159"/>
    </location>
    <ligand>
        <name>substrate</name>
        <note>ligand shared with subunit beta</note>
    </ligand>
</feature>
<comment type="similarity">
    <text evidence="5 6">Belongs to the succinate/malate CoA ligase alpha subunit family.</text>
</comment>
<feature type="binding site" evidence="5">
    <location>
        <begin position="96"/>
        <end position="98"/>
    </location>
    <ligand>
        <name>CoA</name>
        <dbReference type="ChEBI" id="CHEBI:57287"/>
    </ligand>
</feature>
<gene>
    <name evidence="5" type="primary">sucD</name>
    <name evidence="8" type="ORF">OA50_00260</name>
</gene>
<dbReference type="EC" id="6.2.1.5" evidence="5"/>
<dbReference type="HAMAP" id="MF_01988">
    <property type="entry name" value="Succ_CoA_alpha"/>
    <property type="match status" value="1"/>
</dbReference>
<dbReference type="GO" id="GO:0006099">
    <property type="term" value="P:tricarboxylic acid cycle"/>
    <property type="evidence" value="ECO:0007669"/>
    <property type="project" value="UniProtKB-UniRule"/>
</dbReference>
<dbReference type="NCBIfam" id="TIGR01019">
    <property type="entry name" value="sucCoAalpha"/>
    <property type="match status" value="1"/>
</dbReference>
<dbReference type="FunFam" id="3.40.50.261:FF:000005">
    <property type="entry name" value="Succinate--CoA ligase [ADP-forming] subunit alpha, mitochondrial"/>
    <property type="match status" value="1"/>
</dbReference>
<evidence type="ECO:0000313" key="9">
    <source>
        <dbReference type="Proteomes" id="UP000030960"/>
    </source>
</evidence>
<dbReference type="SMART" id="SM00881">
    <property type="entry name" value="CoA_binding"/>
    <property type="match status" value="1"/>
</dbReference>
<evidence type="ECO:0000256" key="2">
    <source>
        <dbReference type="ARBA" id="ARBA00022532"/>
    </source>
</evidence>
<dbReference type="InterPro" id="IPR017440">
    <property type="entry name" value="Cit_synth/succinyl-CoA_lig_AS"/>
</dbReference>
<accession>A0A225QZ41</accession>
<dbReference type="Gene3D" id="3.40.50.720">
    <property type="entry name" value="NAD(P)-binding Rossmann-like Domain"/>
    <property type="match status" value="1"/>
</dbReference>
<evidence type="ECO:0000256" key="3">
    <source>
        <dbReference type="ARBA" id="ARBA00022598"/>
    </source>
</evidence>
<dbReference type="PRINTS" id="PR01798">
    <property type="entry name" value="SCOASYNTHASE"/>
</dbReference>
<dbReference type="Pfam" id="PF02629">
    <property type="entry name" value="CoA_binding"/>
    <property type="match status" value="1"/>
</dbReference>
<dbReference type="PROSITE" id="PS00399">
    <property type="entry name" value="SUCCINYL_COA_LIG_2"/>
    <property type="match status" value="1"/>
</dbReference>
<dbReference type="GO" id="GO:0009361">
    <property type="term" value="C:succinate-CoA ligase complex (ADP-forming)"/>
    <property type="evidence" value="ECO:0007669"/>
    <property type="project" value="TreeGrafter"/>
</dbReference>
<comment type="subunit">
    <text evidence="5 7">Heterotetramer of two alpha and two beta subunits.</text>
</comment>
<keyword evidence="9" id="KW-1185">Reference proteome</keyword>